<reference evidence="3 4" key="1">
    <citation type="submission" date="2018-06" db="EMBL/GenBank/DDBJ databases">
        <authorList>
            <consortium name="Pathogen Informatics"/>
            <person name="Doyle S."/>
        </authorList>
    </citation>
    <scope>NUCLEOTIDE SEQUENCE [LARGE SCALE GENOMIC DNA]</scope>
    <source>
        <strain evidence="3 4">NCTC12413</strain>
    </source>
</reference>
<dbReference type="PRINTS" id="PR00111">
    <property type="entry name" value="ABHYDROLASE"/>
</dbReference>
<name>A0A380CQF9_9STAP</name>
<dbReference type="Gene3D" id="3.40.50.1820">
    <property type="entry name" value="alpha/beta hydrolase"/>
    <property type="match status" value="1"/>
</dbReference>
<dbReference type="EC" id="3.4.11.5" evidence="3"/>
<dbReference type="Pfam" id="PF00561">
    <property type="entry name" value="Abhydrolase_1"/>
    <property type="match status" value="1"/>
</dbReference>
<protein>
    <submittedName>
        <fullName evidence="2 3">Lipase</fullName>
        <ecNumber evidence="3">3.4.11.5</ecNumber>
    </submittedName>
</protein>
<dbReference type="AlphaFoldDB" id="A0A380CQF9"/>
<evidence type="ECO:0000313" key="4">
    <source>
        <dbReference type="Proteomes" id="UP000254956"/>
    </source>
</evidence>
<dbReference type="InterPro" id="IPR050266">
    <property type="entry name" value="AB_hydrolase_sf"/>
</dbReference>
<evidence type="ECO:0000313" key="5">
    <source>
        <dbReference type="Proteomes" id="UP000321598"/>
    </source>
</evidence>
<dbReference type="EMBL" id="UGZE01000001">
    <property type="protein sequence ID" value="SUJ25146.1"/>
    <property type="molecule type" value="Genomic_DNA"/>
</dbReference>
<dbReference type="PANTHER" id="PTHR43798:SF28">
    <property type="entry name" value="AB HYDROLASE-1 DOMAIN-CONTAINING PROTEIN"/>
    <property type="match status" value="1"/>
</dbReference>
<dbReference type="OrthoDB" id="9805423at2"/>
<keyword evidence="5" id="KW-1185">Reference proteome</keyword>
<feature type="domain" description="AB hydrolase-1" evidence="1">
    <location>
        <begin position="22"/>
        <end position="248"/>
    </location>
</feature>
<proteinExistence type="predicted"/>
<accession>A0A380CQF9</accession>
<sequence>MNKILVNDDNEIAYTIEGQGIPVILIHALDGNMAAFCNLKNELKHNYKVITYDVVGHGYSSKPTTFTLDDHIEDLKILMERLNLFDAHVIGHDMGAIIAKGFADRYQNCVRTLTLISFDYTNGIHGLNKLMFEHEEEIIGFDKEEALIILFPYMYTARESAKKWVQKQRIYARQKPECSATATRAMMTFPTLDNEEIMGETTVPTLIINGKNDPLINHDYTENFASNNLNITVKLFAESGHAPHIEEPLHFLTAFNLFVESVKV</sequence>
<gene>
    <name evidence="3" type="primary">pip</name>
    <name evidence="3" type="ORF">NCTC12413_02252</name>
    <name evidence="2" type="ORF">SAR03_07840</name>
</gene>
<dbReference type="GO" id="GO:0016020">
    <property type="term" value="C:membrane"/>
    <property type="evidence" value="ECO:0007669"/>
    <property type="project" value="TreeGrafter"/>
</dbReference>
<keyword evidence="3" id="KW-0031">Aminopeptidase</keyword>
<dbReference type="Proteomes" id="UP000254956">
    <property type="component" value="Unassembled WGS sequence"/>
</dbReference>
<dbReference type="EMBL" id="BKAV01000004">
    <property type="protein sequence ID" value="GEP99746.1"/>
    <property type="molecule type" value="Genomic_DNA"/>
</dbReference>
<dbReference type="PANTHER" id="PTHR43798">
    <property type="entry name" value="MONOACYLGLYCEROL LIPASE"/>
    <property type="match status" value="1"/>
</dbReference>
<dbReference type="STRING" id="1212545.SARL_10516"/>
<evidence type="ECO:0000313" key="3">
    <source>
        <dbReference type="EMBL" id="SUJ25146.1"/>
    </source>
</evidence>
<evidence type="ECO:0000259" key="1">
    <source>
        <dbReference type="Pfam" id="PF00561"/>
    </source>
</evidence>
<dbReference type="GO" id="GO:0004177">
    <property type="term" value="F:aminopeptidase activity"/>
    <property type="evidence" value="ECO:0007669"/>
    <property type="project" value="UniProtKB-KW"/>
</dbReference>
<keyword evidence="3" id="KW-0645">Protease</keyword>
<evidence type="ECO:0000313" key="2">
    <source>
        <dbReference type="EMBL" id="GEP99746.1"/>
    </source>
</evidence>
<dbReference type="InterPro" id="IPR000073">
    <property type="entry name" value="AB_hydrolase_1"/>
</dbReference>
<reference evidence="2 5" key="2">
    <citation type="submission" date="2019-07" db="EMBL/GenBank/DDBJ databases">
        <title>Whole genome shotgun sequence of Staphylococcus arlettae NBRC 109765.</title>
        <authorList>
            <person name="Hosoyama A."/>
            <person name="Uohara A."/>
            <person name="Ohji S."/>
            <person name="Ichikawa N."/>
        </authorList>
    </citation>
    <scope>NUCLEOTIDE SEQUENCE [LARGE SCALE GENOMIC DNA]</scope>
    <source>
        <strain evidence="2 5">NBRC 109765</strain>
    </source>
</reference>
<dbReference type="RefSeq" id="WP_002510804.1">
    <property type="nucleotide sequence ID" value="NZ_BKAV01000004.1"/>
</dbReference>
<keyword evidence="3" id="KW-0378">Hydrolase</keyword>
<dbReference type="SUPFAM" id="SSF53474">
    <property type="entry name" value="alpha/beta-Hydrolases"/>
    <property type="match status" value="1"/>
</dbReference>
<dbReference type="Proteomes" id="UP000321598">
    <property type="component" value="Unassembled WGS sequence"/>
</dbReference>
<organism evidence="3 4">
    <name type="scientific">Staphylococcus arlettae</name>
    <dbReference type="NCBI Taxonomy" id="29378"/>
    <lineage>
        <taxon>Bacteria</taxon>
        <taxon>Bacillati</taxon>
        <taxon>Bacillota</taxon>
        <taxon>Bacilli</taxon>
        <taxon>Bacillales</taxon>
        <taxon>Staphylococcaceae</taxon>
        <taxon>Staphylococcus</taxon>
    </lineage>
</organism>
<dbReference type="InterPro" id="IPR029058">
    <property type="entry name" value="AB_hydrolase_fold"/>
</dbReference>